<organism evidence="2 3">
    <name type="scientific">Caldovatus sediminis</name>
    <dbReference type="NCBI Taxonomy" id="2041189"/>
    <lineage>
        <taxon>Bacteria</taxon>
        <taxon>Pseudomonadati</taxon>
        <taxon>Pseudomonadota</taxon>
        <taxon>Alphaproteobacteria</taxon>
        <taxon>Acetobacterales</taxon>
        <taxon>Roseomonadaceae</taxon>
        <taxon>Caldovatus</taxon>
    </lineage>
</organism>
<dbReference type="EMBL" id="BMKS01000002">
    <property type="protein sequence ID" value="GGG21425.1"/>
    <property type="molecule type" value="Genomic_DNA"/>
</dbReference>
<protein>
    <submittedName>
        <fullName evidence="2">Uncharacterized protein</fullName>
    </submittedName>
</protein>
<accession>A0A8J2Z943</accession>
<evidence type="ECO:0000313" key="3">
    <source>
        <dbReference type="Proteomes" id="UP000597507"/>
    </source>
</evidence>
<keyword evidence="3" id="KW-1185">Reference proteome</keyword>
<evidence type="ECO:0000313" key="2">
    <source>
        <dbReference type="EMBL" id="GGG21425.1"/>
    </source>
</evidence>
<proteinExistence type="predicted"/>
<reference evidence="2 3" key="1">
    <citation type="journal article" date="2014" name="Int. J. Syst. Evol. Microbiol.">
        <title>Complete genome sequence of Corynebacterium casei LMG S-19264T (=DSM 44701T), isolated from a smear-ripened cheese.</title>
        <authorList>
            <consortium name="US DOE Joint Genome Institute (JGI-PGF)"/>
            <person name="Walter F."/>
            <person name="Albersmeier A."/>
            <person name="Kalinowski J."/>
            <person name="Ruckert C."/>
        </authorList>
    </citation>
    <scope>NUCLEOTIDE SEQUENCE [LARGE SCALE GENOMIC DNA]</scope>
    <source>
        <strain evidence="2 3">CGMCC 1.16330</strain>
    </source>
</reference>
<dbReference type="Proteomes" id="UP000597507">
    <property type="component" value="Unassembled WGS sequence"/>
</dbReference>
<gene>
    <name evidence="2" type="ORF">GCM10010964_07000</name>
</gene>
<evidence type="ECO:0000256" key="1">
    <source>
        <dbReference type="SAM" id="MobiDB-lite"/>
    </source>
</evidence>
<feature type="compositionally biased region" description="Pro residues" evidence="1">
    <location>
        <begin position="1"/>
        <end position="11"/>
    </location>
</feature>
<feature type="region of interest" description="Disordered" evidence="1">
    <location>
        <begin position="1"/>
        <end position="46"/>
    </location>
</feature>
<sequence>MTAGPLPPDPRIPVRLLAPGEPPPAGAAVLAEGEPPPLPPDGRPVARFDLPASGHALGCACCAPRNPAAVALDRLFLMRVRGETAFFAEVAAIARSERGAAAIRAALAGDPLARARFRAA</sequence>
<comment type="caution">
    <text evidence="2">The sequence shown here is derived from an EMBL/GenBank/DDBJ whole genome shotgun (WGS) entry which is preliminary data.</text>
</comment>
<dbReference type="AlphaFoldDB" id="A0A8J2Z943"/>
<dbReference type="RefSeq" id="WP_229677785.1">
    <property type="nucleotide sequence ID" value="NZ_BMKS01000002.1"/>
</dbReference>
<name>A0A8J2Z943_9PROT</name>